<reference evidence="9" key="2">
    <citation type="journal article" date="2021" name="PeerJ">
        <title>Extensive microbial diversity within the chicken gut microbiome revealed by metagenomics and culture.</title>
        <authorList>
            <person name="Gilroy R."/>
            <person name="Ravi A."/>
            <person name="Getino M."/>
            <person name="Pursley I."/>
            <person name="Horton D.L."/>
            <person name="Alikhan N.F."/>
            <person name="Baker D."/>
            <person name="Gharbi K."/>
            <person name="Hall N."/>
            <person name="Watson M."/>
            <person name="Adriaenssens E.M."/>
            <person name="Foster-Nyarko E."/>
            <person name="Jarju S."/>
            <person name="Secka A."/>
            <person name="Antonio M."/>
            <person name="Oren A."/>
            <person name="Chaudhuri R.R."/>
            <person name="La Ragione R."/>
            <person name="Hildebrand F."/>
            <person name="Pallen M.J."/>
        </authorList>
    </citation>
    <scope>NUCLEOTIDE SEQUENCE</scope>
    <source>
        <strain evidence="9">7293</strain>
    </source>
</reference>
<dbReference type="PANTHER" id="PTHR42681:SF1">
    <property type="entry name" value="MALONYL-COA-ACYL CARRIER PROTEIN TRANSACYLASE, MITOCHONDRIAL"/>
    <property type="match status" value="1"/>
</dbReference>
<sequence>MGKIAFVFSGQGAQAPGMGKDLYESSPAARAVSHTLDEIRKGTLEMCFSGSAEDLQKTENTQPCMYLTECAAAAALREAGITPDAVAGFSLGEIAALSEAGIVSVEDGFRIVSERGRLMQKEAESHPAVMDAVLKLSDEEVEETASLFAEVYPVNYNSPGQVVVSAAESSIADFEAKVKERGGRTMRLRVAGGFHSPFMHEAAESFAKELEKYPFKGQSIPIYSNVTGQAYEEDPKPLLSKQIESPVRWVTIVRNMIASGIDTFIEVGPGTTLTGLIKRIDSSVRTFNVSDAESIRNITMEVKNG</sequence>
<comment type="similarity">
    <text evidence="6">Belongs to the fabD family.</text>
</comment>
<dbReference type="PIRSF" id="PIRSF000446">
    <property type="entry name" value="Mct"/>
    <property type="match status" value="1"/>
</dbReference>
<comment type="catalytic activity">
    <reaction evidence="5 6">
        <text>holo-[ACP] + malonyl-CoA = malonyl-[ACP] + CoA</text>
        <dbReference type="Rhea" id="RHEA:41792"/>
        <dbReference type="Rhea" id="RHEA-COMP:9623"/>
        <dbReference type="Rhea" id="RHEA-COMP:9685"/>
        <dbReference type="ChEBI" id="CHEBI:57287"/>
        <dbReference type="ChEBI" id="CHEBI:57384"/>
        <dbReference type="ChEBI" id="CHEBI:64479"/>
        <dbReference type="ChEBI" id="CHEBI:78449"/>
        <dbReference type="EC" id="2.3.1.39"/>
    </reaction>
</comment>
<dbReference type="Gene3D" id="3.40.366.10">
    <property type="entry name" value="Malonyl-Coenzyme A Acyl Carrier Protein, domain 2"/>
    <property type="match status" value="1"/>
</dbReference>
<dbReference type="InterPro" id="IPR004410">
    <property type="entry name" value="Malonyl_CoA-ACP_transAc_FabD"/>
</dbReference>
<proteinExistence type="inferred from homology"/>
<evidence type="ECO:0000256" key="1">
    <source>
        <dbReference type="ARBA" id="ARBA00013258"/>
    </source>
</evidence>
<dbReference type="SMART" id="SM00827">
    <property type="entry name" value="PKS_AT"/>
    <property type="match status" value="1"/>
</dbReference>
<evidence type="ECO:0000313" key="9">
    <source>
        <dbReference type="EMBL" id="MBO8436317.1"/>
    </source>
</evidence>
<evidence type="ECO:0000256" key="5">
    <source>
        <dbReference type="ARBA" id="ARBA00048462"/>
    </source>
</evidence>
<dbReference type="InterPro" id="IPR024925">
    <property type="entry name" value="Malonyl_CoA-ACP_transAc"/>
</dbReference>
<dbReference type="SUPFAM" id="SSF52151">
    <property type="entry name" value="FabD/lysophospholipase-like"/>
    <property type="match status" value="1"/>
</dbReference>
<organism evidence="9 10">
    <name type="scientific">Candidatus Ornithospirochaeta stercoripullorum</name>
    <dbReference type="NCBI Taxonomy" id="2840899"/>
    <lineage>
        <taxon>Bacteria</taxon>
        <taxon>Pseudomonadati</taxon>
        <taxon>Spirochaetota</taxon>
        <taxon>Spirochaetia</taxon>
        <taxon>Spirochaetales</taxon>
        <taxon>Spirochaetaceae</taxon>
        <taxon>Spirochaetaceae incertae sedis</taxon>
        <taxon>Candidatus Ornithospirochaeta</taxon>
    </lineage>
</organism>
<dbReference type="GO" id="GO:0006633">
    <property type="term" value="P:fatty acid biosynthetic process"/>
    <property type="evidence" value="ECO:0007669"/>
    <property type="project" value="TreeGrafter"/>
</dbReference>
<reference evidence="9" key="1">
    <citation type="submission" date="2020-10" db="EMBL/GenBank/DDBJ databases">
        <authorList>
            <person name="Gilroy R."/>
        </authorList>
    </citation>
    <scope>NUCLEOTIDE SEQUENCE</scope>
    <source>
        <strain evidence="9">7293</strain>
    </source>
</reference>
<protein>
    <recommendedName>
        <fullName evidence="2 6">Malonyl CoA-acyl carrier protein transacylase</fullName>
        <ecNumber evidence="1 6">2.3.1.39</ecNumber>
    </recommendedName>
</protein>
<dbReference type="InterPro" id="IPR016035">
    <property type="entry name" value="Acyl_Trfase/lysoPLipase"/>
</dbReference>
<evidence type="ECO:0000256" key="4">
    <source>
        <dbReference type="ARBA" id="ARBA00023315"/>
    </source>
</evidence>
<dbReference type="GO" id="GO:0004314">
    <property type="term" value="F:[acyl-carrier-protein] S-malonyltransferase activity"/>
    <property type="evidence" value="ECO:0007669"/>
    <property type="project" value="UniProtKB-EC"/>
</dbReference>
<keyword evidence="3 6" id="KW-0808">Transferase</keyword>
<dbReference type="InterPro" id="IPR001227">
    <property type="entry name" value="Ac_transferase_dom_sf"/>
</dbReference>
<dbReference type="InterPro" id="IPR016036">
    <property type="entry name" value="Malonyl_transacylase_ACP-bd"/>
</dbReference>
<dbReference type="InterPro" id="IPR014043">
    <property type="entry name" value="Acyl_transferase_dom"/>
</dbReference>
<dbReference type="InterPro" id="IPR050858">
    <property type="entry name" value="Mal-CoA-ACP_Trans/PKS_FabD"/>
</dbReference>
<dbReference type="AlphaFoldDB" id="A0A9D9E087"/>
<dbReference type="SUPFAM" id="SSF55048">
    <property type="entry name" value="Probable ACP-binding domain of malonyl-CoA ACP transacylase"/>
    <property type="match status" value="1"/>
</dbReference>
<dbReference type="Proteomes" id="UP000823615">
    <property type="component" value="Unassembled WGS sequence"/>
</dbReference>
<evidence type="ECO:0000313" key="10">
    <source>
        <dbReference type="Proteomes" id="UP000823615"/>
    </source>
</evidence>
<dbReference type="PANTHER" id="PTHR42681">
    <property type="entry name" value="MALONYL-COA-ACYL CARRIER PROTEIN TRANSACYLASE, MITOCHONDRIAL"/>
    <property type="match status" value="1"/>
</dbReference>
<feature type="active site" evidence="7">
    <location>
        <position position="195"/>
    </location>
</feature>
<evidence type="ECO:0000256" key="3">
    <source>
        <dbReference type="ARBA" id="ARBA00022679"/>
    </source>
</evidence>
<feature type="domain" description="Malonyl-CoA:ACP transacylase (MAT)" evidence="8">
    <location>
        <begin position="7"/>
        <end position="298"/>
    </location>
</feature>
<gene>
    <name evidence="9" type="primary">fabD</name>
    <name evidence="9" type="ORF">IAA97_05010</name>
</gene>
<dbReference type="GO" id="GO:0005829">
    <property type="term" value="C:cytosol"/>
    <property type="evidence" value="ECO:0007669"/>
    <property type="project" value="TreeGrafter"/>
</dbReference>
<dbReference type="EMBL" id="JADIMT010000062">
    <property type="protein sequence ID" value="MBO8436317.1"/>
    <property type="molecule type" value="Genomic_DNA"/>
</dbReference>
<evidence type="ECO:0000256" key="6">
    <source>
        <dbReference type="PIRNR" id="PIRNR000446"/>
    </source>
</evidence>
<evidence type="ECO:0000256" key="2">
    <source>
        <dbReference type="ARBA" id="ARBA00018953"/>
    </source>
</evidence>
<evidence type="ECO:0000256" key="7">
    <source>
        <dbReference type="PIRSR" id="PIRSR000446-1"/>
    </source>
</evidence>
<accession>A0A9D9E087</accession>
<dbReference type="NCBIfam" id="TIGR00128">
    <property type="entry name" value="fabD"/>
    <property type="match status" value="1"/>
</dbReference>
<feature type="active site" evidence="7">
    <location>
        <position position="90"/>
    </location>
</feature>
<comment type="caution">
    <text evidence="9">The sequence shown here is derived from an EMBL/GenBank/DDBJ whole genome shotgun (WGS) entry which is preliminary data.</text>
</comment>
<name>A0A9D9E087_9SPIO</name>
<dbReference type="Gene3D" id="3.30.70.250">
    <property type="entry name" value="Malonyl-CoA ACP transacylase, ACP-binding"/>
    <property type="match status" value="1"/>
</dbReference>
<dbReference type="EC" id="2.3.1.39" evidence="1 6"/>
<evidence type="ECO:0000259" key="8">
    <source>
        <dbReference type="SMART" id="SM00827"/>
    </source>
</evidence>
<dbReference type="Pfam" id="PF00698">
    <property type="entry name" value="Acyl_transf_1"/>
    <property type="match status" value="1"/>
</dbReference>
<keyword evidence="4 6" id="KW-0012">Acyltransferase</keyword>